<gene>
    <name evidence="1" type="ORF">HLB29_06650</name>
</gene>
<evidence type="ECO:0000313" key="2">
    <source>
        <dbReference type="Proteomes" id="UP000713904"/>
    </source>
</evidence>
<dbReference type="NCBIfam" id="TIGR01509">
    <property type="entry name" value="HAD-SF-IA-v3"/>
    <property type="match status" value="1"/>
</dbReference>
<dbReference type="Gene3D" id="3.40.50.1000">
    <property type="entry name" value="HAD superfamily/HAD-like"/>
    <property type="match status" value="1"/>
</dbReference>
<dbReference type="InterPro" id="IPR041492">
    <property type="entry name" value="HAD_2"/>
</dbReference>
<dbReference type="SUPFAM" id="SSF56784">
    <property type="entry name" value="HAD-like"/>
    <property type="match status" value="1"/>
</dbReference>
<name>A0ABR6TLS9_9FIRM</name>
<dbReference type="Gene3D" id="1.10.150.240">
    <property type="entry name" value="Putative phosphatase, domain 2"/>
    <property type="match status" value="1"/>
</dbReference>
<dbReference type="PANTHER" id="PTHR18901:SF38">
    <property type="entry name" value="PSEUDOURIDINE-5'-PHOSPHATASE"/>
    <property type="match status" value="1"/>
</dbReference>
<reference evidence="1 2" key="1">
    <citation type="submission" date="2020-05" db="EMBL/GenBank/DDBJ databases">
        <title>Draft genome of xy-202 and genomic insight in genome of the genus Peptostreptococcus.</title>
        <authorList>
            <person name="Zhang Z."/>
        </authorList>
    </citation>
    <scope>NUCLEOTIDE SEQUENCE [LARGE SCALE GENOMIC DNA]</scope>
    <source>
        <strain evidence="1 2">DSM 27025</strain>
    </source>
</reference>
<dbReference type="EMBL" id="JABGBW010000004">
    <property type="protein sequence ID" value="MBC2576362.1"/>
    <property type="molecule type" value="Genomic_DNA"/>
</dbReference>
<evidence type="ECO:0000313" key="1">
    <source>
        <dbReference type="EMBL" id="MBC2576362.1"/>
    </source>
</evidence>
<dbReference type="InterPro" id="IPR023214">
    <property type="entry name" value="HAD_sf"/>
</dbReference>
<dbReference type="Proteomes" id="UP000713904">
    <property type="component" value="Unassembled WGS sequence"/>
</dbReference>
<sequence length="223" mass="25586">MKKIKAVIFDVDGVIFDTERMSSRFWIATMKKYGHKMTDETYKKVMGRNFDGVIDGLEKIYNDPDIDFRSIAVEKREAMINELDSNRIPVLPGVFEILEYLKEKGYKIGIATSTGRNLAEKRLKKENIYAYIDEFMFGDEVENSKPNPEIFLKVASKLNLRPEECLVLEDSPSGIKAAFSGGFKCINVVDFKEPTKEMINQSDGICNNLFEVIDWLEKNNNIL</sequence>
<organism evidence="1 2">
    <name type="scientific">Peptostreptococcus canis</name>
    <dbReference type="NCBI Taxonomy" id="1159213"/>
    <lineage>
        <taxon>Bacteria</taxon>
        <taxon>Bacillati</taxon>
        <taxon>Bacillota</taxon>
        <taxon>Clostridia</taxon>
        <taxon>Peptostreptococcales</taxon>
        <taxon>Peptostreptococcaceae</taxon>
        <taxon>Peptostreptococcus</taxon>
    </lineage>
</organism>
<dbReference type="InterPro" id="IPR036412">
    <property type="entry name" value="HAD-like_sf"/>
</dbReference>
<proteinExistence type="predicted"/>
<dbReference type="NCBIfam" id="TIGR01549">
    <property type="entry name" value="HAD-SF-IA-v1"/>
    <property type="match status" value="1"/>
</dbReference>
<dbReference type="InterPro" id="IPR006439">
    <property type="entry name" value="HAD-SF_hydro_IA"/>
</dbReference>
<accession>A0ABR6TLS9</accession>
<protein>
    <submittedName>
        <fullName evidence="1">HAD family phosphatase</fullName>
    </submittedName>
</protein>
<dbReference type="SFLD" id="SFLDS00003">
    <property type="entry name" value="Haloacid_Dehalogenase"/>
    <property type="match status" value="1"/>
</dbReference>
<dbReference type="InterPro" id="IPR023198">
    <property type="entry name" value="PGP-like_dom2"/>
</dbReference>
<dbReference type="Pfam" id="PF13419">
    <property type="entry name" value="HAD_2"/>
    <property type="match status" value="1"/>
</dbReference>
<dbReference type="PRINTS" id="PR00413">
    <property type="entry name" value="HADHALOGNASE"/>
</dbReference>
<dbReference type="RefSeq" id="WP_185624387.1">
    <property type="nucleotide sequence ID" value="NZ_JABGBW010000004.1"/>
</dbReference>
<keyword evidence="2" id="KW-1185">Reference proteome</keyword>
<dbReference type="SFLD" id="SFLDG01129">
    <property type="entry name" value="C1.5:_HAD__Beta-PGM__Phosphata"/>
    <property type="match status" value="1"/>
</dbReference>
<dbReference type="SFLD" id="SFLDG01135">
    <property type="entry name" value="C1.5.6:_HAD__Beta-PGM__Phospha"/>
    <property type="match status" value="1"/>
</dbReference>
<comment type="caution">
    <text evidence="1">The sequence shown here is derived from an EMBL/GenBank/DDBJ whole genome shotgun (WGS) entry which is preliminary data.</text>
</comment>
<dbReference type="PANTHER" id="PTHR18901">
    <property type="entry name" value="2-DEOXYGLUCOSE-6-PHOSPHATE PHOSPHATASE 2"/>
    <property type="match status" value="1"/>
</dbReference>